<keyword evidence="8" id="KW-1185">Reference proteome</keyword>
<keyword evidence="4 6" id="KW-1133">Transmembrane helix</keyword>
<name>A0A0A1FKA9_9BURK</name>
<dbReference type="Proteomes" id="UP000030302">
    <property type="component" value="Chromosome"/>
</dbReference>
<dbReference type="SUPFAM" id="SSF54523">
    <property type="entry name" value="Pili subunits"/>
    <property type="match status" value="1"/>
</dbReference>
<dbReference type="InterPro" id="IPR002416">
    <property type="entry name" value="T2SS_protein-GspH"/>
</dbReference>
<dbReference type="GO" id="GO:0043683">
    <property type="term" value="P:type IV pilus assembly"/>
    <property type="evidence" value="ECO:0007669"/>
    <property type="project" value="InterPro"/>
</dbReference>
<dbReference type="InterPro" id="IPR012902">
    <property type="entry name" value="N_methyl_site"/>
</dbReference>
<dbReference type="KEGG" id="care:LT85_5007"/>
<dbReference type="AlphaFoldDB" id="A0A0A1FKA9"/>
<feature type="transmembrane region" description="Helical" evidence="6">
    <location>
        <begin position="12"/>
        <end position="32"/>
    </location>
</feature>
<sequence>MNKQSAPGFTLLELMIVIVLVAILSSVALANYGEHVRRSERVAARAVLLEAANWMERRFSMQHSYLGKDGQIPVLPAGLNQSPKNGAAKYEISLVSGQTQATAYALMAAPLRADKCGVLTLDHTGARGLLDNTAELEECWGR</sequence>
<evidence type="ECO:0000313" key="8">
    <source>
        <dbReference type="Proteomes" id="UP000030302"/>
    </source>
</evidence>
<reference evidence="8" key="1">
    <citation type="journal article" date="2014" name="Soil Biol. Biochem.">
        <title>Structure and function of bacterial communities in ageing soils: Insights from the Mendocino ecological staircase.</title>
        <authorList>
            <person name="Uroz S."/>
            <person name="Tech J.J."/>
            <person name="Sawaya N.A."/>
            <person name="Frey-Klett P."/>
            <person name="Leveau J.H.J."/>
        </authorList>
    </citation>
    <scope>NUCLEOTIDE SEQUENCE [LARGE SCALE GENOMIC DNA]</scope>
    <source>
        <strain evidence="8">Cal35</strain>
    </source>
</reference>
<dbReference type="STRING" id="279058.LT85_5007"/>
<evidence type="ECO:0000256" key="2">
    <source>
        <dbReference type="ARBA" id="ARBA00022481"/>
    </source>
</evidence>
<evidence type="ECO:0000256" key="4">
    <source>
        <dbReference type="ARBA" id="ARBA00022989"/>
    </source>
</evidence>
<keyword evidence="2" id="KW-0488">Methylation</keyword>
<evidence type="ECO:0000256" key="3">
    <source>
        <dbReference type="ARBA" id="ARBA00022692"/>
    </source>
</evidence>
<dbReference type="HOGENOM" id="CLU_091705_6_1_4"/>
<keyword evidence="3 6" id="KW-0812">Transmembrane</keyword>
<evidence type="ECO:0000256" key="1">
    <source>
        <dbReference type="ARBA" id="ARBA00004167"/>
    </source>
</evidence>
<keyword evidence="5 6" id="KW-0472">Membrane</keyword>
<dbReference type="GO" id="GO:0015628">
    <property type="term" value="P:protein secretion by the type II secretion system"/>
    <property type="evidence" value="ECO:0007669"/>
    <property type="project" value="InterPro"/>
</dbReference>
<protein>
    <submittedName>
        <fullName evidence="7">Type IV pilus biogenesis protein PilE</fullName>
    </submittedName>
</protein>
<accession>A0A0A1FKA9</accession>
<dbReference type="Pfam" id="PF07963">
    <property type="entry name" value="N_methyl"/>
    <property type="match status" value="1"/>
</dbReference>
<proteinExistence type="predicted"/>
<dbReference type="PRINTS" id="PR00885">
    <property type="entry name" value="BCTERIALGSPH"/>
</dbReference>
<dbReference type="OrthoDB" id="8592370at2"/>
<dbReference type="Pfam" id="PF16732">
    <property type="entry name" value="ComP_DUS"/>
    <property type="match status" value="1"/>
</dbReference>
<dbReference type="NCBIfam" id="TIGR02532">
    <property type="entry name" value="IV_pilin_GFxxxE"/>
    <property type="match status" value="1"/>
</dbReference>
<dbReference type="Gene3D" id="3.30.700.10">
    <property type="entry name" value="Glycoprotein, Type 4 Pilin"/>
    <property type="match status" value="1"/>
</dbReference>
<dbReference type="InterPro" id="IPR031982">
    <property type="entry name" value="PilE-like"/>
</dbReference>
<dbReference type="RefSeq" id="WP_052135451.1">
    <property type="nucleotide sequence ID" value="NZ_CP009962.1"/>
</dbReference>
<evidence type="ECO:0000256" key="5">
    <source>
        <dbReference type="ARBA" id="ARBA00023136"/>
    </source>
</evidence>
<dbReference type="InterPro" id="IPR045584">
    <property type="entry name" value="Pilin-like"/>
</dbReference>
<gene>
    <name evidence="7" type="primary">pilE</name>
    <name evidence="7" type="ORF">LT85_5007</name>
</gene>
<dbReference type="GO" id="GO:0016020">
    <property type="term" value="C:membrane"/>
    <property type="evidence" value="ECO:0007669"/>
    <property type="project" value="UniProtKB-SubCell"/>
</dbReference>
<dbReference type="GO" id="GO:0015627">
    <property type="term" value="C:type II protein secretion system complex"/>
    <property type="evidence" value="ECO:0007669"/>
    <property type="project" value="InterPro"/>
</dbReference>
<organism evidence="7 8">
    <name type="scientific">Collimonas arenae</name>
    <dbReference type="NCBI Taxonomy" id="279058"/>
    <lineage>
        <taxon>Bacteria</taxon>
        <taxon>Pseudomonadati</taxon>
        <taxon>Pseudomonadota</taxon>
        <taxon>Betaproteobacteria</taxon>
        <taxon>Burkholderiales</taxon>
        <taxon>Oxalobacteraceae</taxon>
        <taxon>Collimonas</taxon>
    </lineage>
</organism>
<evidence type="ECO:0000313" key="7">
    <source>
        <dbReference type="EMBL" id="AIY44165.1"/>
    </source>
</evidence>
<dbReference type="EMBL" id="CP009962">
    <property type="protein sequence ID" value="AIY44165.1"/>
    <property type="molecule type" value="Genomic_DNA"/>
</dbReference>
<comment type="subcellular location">
    <subcellularLocation>
        <location evidence="1">Membrane</location>
        <topology evidence="1">Single-pass membrane protein</topology>
    </subcellularLocation>
</comment>
<evidence type="ECO:0000256" key="6">
    <source>
        <dbReference type="SAM" id="Phobius"/>
    </source>
</evidence>